<evidence type="ECO:0000313" key="1">
    <source>
        <dbReference type="EMBL" id="GAH08583.1"/>
    </source>
</evidence>
<reference evidence="1" key="1">
    <citation type="journal article" date="2014" name="Front. Microbiol.">
        <title>High frequency of phylogenetically diverse reductive dehalogenase-homologous genes in deep subseafloor sedimentary metagenomes.</title>
        <authorList>
            <person name="Kawai M."/>
            <person name="Futagami T."/>
            <person name="Toyoda A."/>
            <person name="Takaki Y."/>
            <person name="Nishi S."/>
            <person name="Hori S."/>
            <person name="Arai W."/>
            <person name="Tsubouchi T."/>
            <person name="Morono Y."/>
            <person name="Uchiyama I."/>
            <person name="Ito T."/>
            <person name="Fujiyama A."/>
            <person name="Inagaki F."/>
            <person name="Takami H."/>
        </authorList>
    </citation>
    <scope>NUCLEOTIDE SEQUENCE</scope>
    <source>
        <strain evidence="1">Expedition CK06-06</strain>
    </source>
</reference>
<protein>
    <submittedName>
        <fullName evidence="1">Uncharacterized protein</fullName>
    </submittedName>
</protein>
<name>X1EIW3_9ZZZZ</name>
<proteinExistence type="predicted"/>
<accession>X1EIW3</accession>
<comment type="caution">
    <text evidence="1">The sequence shown here is derived from an EMBL/GenBank/DDBJ whole genome shotgun (WGS) entry which is preliminary data.</text>
</comment>
<dbReference type="EMBL" id="BART01037542">
    <property type="protein sequence ID" value="GAH08583.1"/>
    <property type="molecule type" value="Genomic_DNA"/>
</dbReference>
<organism evidence="1">
    <name type="scientific">marine sediment metagenome</name>
    <dbReference type="NCBI Taxonomy" id="412755"/>
    <lineage>
        <taxon>unclassified sequences</taxon>
        <taxon>metagenomes</taxon>
        <taxon>ecological metagenomes</taxon>
    </lineage>
</organism>
<feature type="non-terminal residue" evidence="1">
    <location>
        <position position="151"/>
    </location>
</feature>
<feature type="non-terminal residue" evidence="1">
    <location>
        <position position="1"/>
    </location>
</feature>
<dbReference type="AlphaFoldDB" id="X1EIW3"/>
<gene>
    <name evidence="1" type="ORF">S01H4_62758</name>
</gene>
<sequence>IIYFDFDNPKGLNVSNYFIEIKSNISTDAFHLMTLPQTAPPTQGCDPDDKNNHLLLKTENDGLSWVKVYEESYHFFDASPFIINVTRGWMPNDILNITLENKTLSNMEISTYPYNESSTYTWGLGKWMGEFEEPINTSNGVKFEITLNWNK</sequence>